<evidence type="ECO:0000313" key="2">
    <source>
        <dbReference type="EMBL" id="RDU95357.1"/>
    </source>
</evidence>
<organism evidence="2 3">
    <name type="scientific">Trinickia dinghuensis</name>
    <dbReference type="NCBI Taxonomy" id="2291023"/>
    <lineage>
        <taxon>Bacteria</taxon>
        <taxon>Pseudomonadati</taxon>
        <taxon>Pseudomonadota</taxon>
        <taxon>Betaproteobacteria</taxon>
        <taxon>Burkholderiales</taxon>
        <taxon>Burkholderiaceae</taxon>
        <taxon>Trinickia</taxon>
    </lineage>
</organism>
<keyword evidence="3" id="KW-1185">Reference proteome</keyword>
<dbReference type="AlphaFoldDB" id="A0A3D8JQP4"/>
<reference evidence="2 3" key="1">
    <citation type="submission" date="2018-08" db="EMBL/GenBank/DDBJ databases">
        <title>Paraburkholderia sp. DHOM06 isolated from forest soil.</title>
        <authorList>
            <person name="Gao Z.-H."/>
            <person name="Qiu L.-H."/>
        </authorList>
    </citation>
    <scope>NUCLEOTIDE SEQUENCE [LARGE SCALE GENOMIC DNA]</scope>
    <source>
        <strain evidence="2 3">DHOM06</strain>
    </source>
</reference>
<comment type="caution">
    <text evidence="2">The sequence shown here is derived from an EMBL/GenBank/DDBJ whole genome shotgun (WGS) entry which is preliminary data.</text>
</comment>
<feature type="compositionally biased region" description="Low complexity" evidence="1">
    <location>
        <begin position="38"/>
        <end position="60"/>
    </location>
</feature>
<evidence type="ECO:0000256" key="1">
    <source>
        <dbReference type="SAM" id="MobiDB-lite"/>
    </source>
</evidence>
<name>A0A3D8JQP4_9BURK</name>
<sequence length="68" mass="7076">MAEDALDPALRQIAEKYLNRPLEANEIAELLKLQQRLRARAPSSAASASDAAEQGAANAAKGTGGDAQ</sequence>
<gene>
    <name evidence="2" type="ORF">DWV00_29390</name>
</gene>
<dbReference type="EMBL" id="QRGA01000020">
    <property type="protein sequence ID" value="RDU95357.1"/>
    <property type="molecule type" value="Genomic_DNA"/>
</dbReference>
<proteinExistence type="predicted"/>
<dbReference type="Proteomes" id="UP000256838">
    <property type="component" value="Unassembled WGS sequence"/>
</dbReference>
<feature type="region of interest" description="Disordered" evidence="1">
    <location>
        <begin position="38"/>
        <end position="68"/>
    </location>
</feature>
<protein>
    <submittedName>
        <fullName evidence="2">Uncharacterized protein</fullName>
    </submittedName>
</protein>
<dbReference type="RefSeq" id="WP_115537121.1">
    <property type="nucleotide sequence ID" value="NZ_QRGA01000020.1"/>
</dbReference>
<evidence type="ECO:0000313" key="3">
    <source>
        <dbReference type="Proteomes" id="UP000256838"/>
    </source>
</evidence>
<accession>A0A3D8JQP4</accession>